<sequence>MTPAYHYVKIQFVDLVVGVEIELLDCIDVVLSLVIIILDLGALLICISTCREFASVLRGFTTTESVTQSETTARPTSPTQQNQHSESPIANISSTKPQESSSARVVVYDFNLPSSSTETKDNTGSQLDTPIKKYLTDNMFQEDLDCFKYQRAFQIYQSKDRLDSDISTESQEVSEQNSEYQTRHLHSLKDVQVLRDQIALREYLSRHSSSVRQPHQVSAFNCIAHNLSSADDDDLCDVRDLKPIQESAIYTGRMVEDIIREDDEITRLTRELSLEIMESVAMDVKFLEQSAKNVHESEQQTDPNPKLLLDIERDYLSPKPDDKSPLTFDDLRTPTPIDWNEVPQGEASPSAIPSWAVLPEWALDKTE</sequence>
<name>V3ZMY3_LOTGI</name>
<evidence type="ECO:0000256" key="1">
    <source>
        <dbReference type="SAM" id="MobiDB-lite"/>
    </source>
</evidence>
<feature type="region of interest" description="Disordered" evidence="1">
    <location>
        <begin position="67"/>
        <end position="100"/>
    </location>
</feature>
<feature type="compositionally biased region" description="Basic and acidic residues" evidence="1">
    <location>
        <begin position="317"/>
        <end position="332"/>
    </location>
</feature>
<evidence type="ECO:0000313" key="3">
    <source>
        <dbReference type="Proteomes" id="UP000030746"/>
    </source>
</evidence>
<proteinExistence type="predicted"/>
<reference evidence="2 3" key="1">
    <citation type="journal article" date="2013" name="Nature">
        <title>Insights into bilaterian evolution from three spiralian genomes.</title>
        <authorList>
            <person name="Simakov O."/>
            <person name="Marletaz F."/>
            <person name="Cho S.J."/>
            <person name="Edsinger-Gonzales E."/>
            <person name="Havlak P."/>
            <person name="Hellsten U."/>
            <person name="Kuo D.H."/>
            <person name="Larsson T."/>
            <person name="Lv J."/>
            <person name="Arendt D."/>
            <person name="Savage R."/>
            <person name="Osoegawa K."/>
            <person name="de Jong P."/>
            <person name="Grimwood J."/>
            <person name="Chapman J.A."/>
            <person name="Shapiro H."/>
            <person name="Aerts A."/>
            <person name="Otillar R.P."/>
            <person name="Terry A.Y."/>
            <person name="Boore J.L."/>
            <person name="Grigoriev I.V."/>
            <person name="Lindberg D.R."/>
            <person name="Seaver E.C."/>
            <person name="Weisblat D.A."/>
            <person name="Putnam N.H."/>
            <person name="Rokhsar D.S."/>
        </authorList>
    </citation>
    <scope>NUCLEOTIDE SEQUENCE [LARGE SCALE GENOMIC DNA]</scope>
</reference>
<organism evidence="2 3">
    <name type="scientific">Lottia gigantea</name>
    <name type="common">Giant owl limpet</name>
    <dbReference type="NCBI Taxonomy" id="225164"/>
    <lineage>
        <taxon>Eukaryota</taxon>
        <taxon>Metazoa</taxon>
        <taxon>Spiralia</taxon>
        <taxon>Lophotrochozoa</taxon>
        <taxon>Mollusca</taxon>
        <taxon>Gastropoda</taxon>
        <taxon>Patellogastropoda</taxon>
        <taxon>Lottioidea</taxon>
        <taxon>Lottiidae</taxon>
        <taxon>Lottia</taxon>
    </lineage>
</organism>
<protein>
    <submittedName>
        <fullName evidence="2">Uncharacterized protein</fullName>
    </submittedName>
</protein>
<dbReference type="GeneID" id="20249077"/>
<dbReference type="Proteomes" id="UP000030746">
    <property type="component" value="Unassembled WGS sequence"/>
</dbReference>
<dbReference type="HOGENOM" id="CLU_754974_0_0_1"/>
<dbReference type="KEGG" id="lgi:LOTGIDRAFT_232882"/>
<feature type="region of interest" description="Disordered" evidence="1">
    <location>
        <begin position="317"/>
        <end position="353"/>
    </location>
</feature>
<dbReference type="RefSeq" id="XP_009056427.1">
    <property type="nucleotide sequence ID" value="XM_009058179.1"/>
</dbReference>
<accession>V3ZMY3</accession>
<feature type="compositionally biased region" description="Polar residues" evidence="1">
    <location>
        <begin position="73"/>
        <end position="100"/>
    </location>
</feature>
<evidence type="ECO:0000313" key="2">
    <source>
        <dbReference type="EMBL" id="ESO92738.1"/>
    </source>
</evidence>
<dbReference type="CTD" id="20249077"/>
<dbReference type="AlphaFoldDB" id="V3ZMY3"/>
<keyword evidence="3" id="KW-1185">Reference proteome</keyword>
<dbReference type="EMBL" id="KB202014">
    <property type="protein sequence ID" value="ESO92738.1"/>
    <property type="molecule type" value="Genomic_DNA"/>
</dbReference>
<gene>
    <name evidence="2" type="ORF">LOTGIDRAFT_232882</name>
</gene>